<dbReference type="EMBL" id="KI913988">
    <property type="protein sequence ID" value="ETV93879.1"/>
    <property type="molecule type" value="Genomic_DNA"/>
</dbReference>
<dbReference type="RefSeq" id="XP_008877441.1">
    <property type="nucleotide sequence ID" value="XM_008879219.1"/>
</dbReference>
<accession>A0A024TIS1</accession>
<evidence type="ECO:0000313" key="2">
    <source>
        <dbReference type="EMBL" id="ETV93879.1"/>
    </source>
</evidence>
<organism evidence="2">
    <name type="scientific">Aphanomyces invadans</name>
    <dbReference type="NCBI Taxonomy" id="157072"/>
    <lineage>
        <taxon>Eukaryota</taxon>
        <taxon>Sar</taxon>
        <taxon>Stramenopiles</taxon>
        <taxon>Oomycota</taxon>
        <taxon>Saprolegniomycetes</taxon>
        <taxon>Saprolegniales</taxon>
        <taxon>Verrucalvaceae</taxon>
        <taxon>Aphanomyces</taxon>
    </lineage>
</organism>
<proteinExistence type="predicted"/>
<dbReference type="eggNOG" id="ENOG502QQN2">
    <property type="taxonomic scope" value="Eukaryota"/>
</dbReference>
<dbReference type="GeneID" id="20089277"/>
<dbReference type="InterPro" id="IPR040035">
    <property type="entry name" value="TMEM180"/>
</dbReference>
<protein>
    <submittedName>
        <fullName evidence="2">Uncharacterized protein</fullName>
    </submittedName>
</protein>
<feature type="transmembrane region" description="Helical" evidence="1">
    <location>
        <begin position="178"/>
        <end position="196"/>
    </location>
</feature>
<evidence type="ECO:0000256" key="1">
    <source>
        <dbReference type="SAM" id="Phobius"/>
    </source>
</evidence>
<dbReference type="AlphaFoldDB" id="A0A024TIS1"/>
<dbReference type="VEuPathDB" id="FungiDB:H310_12227"/>
<dbReference type="PANTHER" id="PTHR28658:SF1">
    <property type="entry name" value="MAJOR FACILITATOR SUPERFAMILY DOMAIN CONTAINING 13B"/>
    <property type="match status" value="1"/>
</dbReference>
<feature type="transmembrane region" description="Helical" evidence="1">
    <location>
        <begin position="331"/>
        <end position="351"/>
    </location>
</feature>
<keyword evidence="1" id="KW-0812">Transmembrane</keyword>
<dbReference type="STRING" id="157072.A0A024TIS1"/>
<keyword evidence="1" id="KW-0472">Membrane</keyword>
<dbReference type="Pfam" id="PF13347">
    <property type="entry name" value="MFS_2"/>
    <property type="match status" value="1"/>
</dbReference>
<gene>
    <name evidence="2" type="ORF">H310_12227</name>
</gene>
<dbReference type="PANTHER" id="PTHR28658">
    <property type="entry name" value="TRANSMEMBRANE PROTEIN 180"/>
    <property type="match status" value="1"/>
</dbReference>
<sequence length="510" mass="56004">MTSAASVQHRAVAEVLSAVDDEDDKKEKRSSQNVDVPRWMYVAFCAETCASVLLTATFNTFHVETFLTEYKLELSSYATGHAIYAAINTLNDIVGAAVLDSLSLTKGRAWLLQCGGLLWSLCFLLPWYPWPSYPAVHFVFSLSCYDTMYSFCAIAGGSLLTEMDITDSQRIHVLRVKSIFGMATTLLVTSLGQTLFPHKSAFRFFCAGLTLVSGVCFAVFYYAIERASPRRSLSRSAPSSIPTAGGAVPLKAVLGEFWHLSNFHAWLGMEMCLETQANFNRSYLRLFVTTFVPDPAIAPLFVSILPVAKQFIKIAAFSALDRLGVYEVYKISFRVKLAAAFVMLVLGGSSGASLPSWIVLAFIAVNTIVTDVPTGGFTVAMSNMHKEMSLRRLKIKRDATKDPRTSRPNSWAFSSLSGMFMGLNAVFCKPMDSLLPILAAQWLQLAAADVGESNAATRTAMFQLLVGPPLVLSAIQIWSWSRYGLTREAMYVIDAEYTYLALHGPSPTSP</sequence>
<reference evidence="2" key="1">
    <citation type="submission" date="2013-12" db="EMBL/GenBank/DDBJ databases">
        <title>The Genome Sequence of Aphanomyces invadans NJM9701.</title>
        <authorList>
            <consortium name="The Broad Institute Genomics Platform"/>
            <person name="Russ C."/>
            <person name="Tyler B."/>
            <person name="van West P."/>
            <person name="Dieguez-Uribeondo J."/>
            <person name="Young S.K."/>
            <person name="Zeng Q."/>
            <person name="Gargeya S."/>
            <person name="Fitzgerald M."/>
            <person name="Abouelleil A."/>
            <person name="Alvarado L."/>
            <person name="Chapman S.B."/>
            <person name="Gainer-Dewar J."/>
            <person name="Goldberg J."/>
            <person name="Griggs A."/>
            <person name="Gujja S."/>
            <person name="Hansen M."/>
            <person name="Howarth C."/>
            <person name="Imamovic A."/>
            <person name="Ireland A."/>
            <person name="Larimer J."/>
            <person name="McCowan C."/>
            <person name="Murphy C."/>
            <person name="Pearson M."/>
            <person name="Poon T.W."/>
            <person name="Priest M."/>
            <person name="Roberts A."/>
            <person name="Saif S."/>
            <person name="Shea T."/>
            <person name="Sykes S."/>
            <person name="Wortman J."/>
            <person name="Nusbaum C."/>
            <person name="Birren B."/>
        </authorList>
    </citation>
    <scope>NUCLEOTIDE SEQUENCE [LARGE SCALE GENOMIC DNA]</scope>
    <source>
        <strain evidence="2">NJM9701</strain>
    </source>
</reference>
<name>A0A024TIS1_9STRA</name>
<keyword evidence="1" id="KW-1133">Transmembrane helix</keyword>
<feature type="transmembrane region" description="Helical" evidence="1">
    <location>
        <begin position="109"/>
        <end position="128"/>
    </location>
</feature>
<feature type="transmembrane region" description="Helical" evidence="1">
    <location>
        <begin position="148"/>
        <end position="166"/>
    </location>
</feature>
<dbReference type="OrthoDB" id="62987at2759"/>
<feature type="transmembrane region" description="Helical" evidence="1">
    <location>
        <begin position="202"/>
        <end position="224"/>
    </location>
</feature>